<gene>
    <name evidence="4" type="ORF">RMAR00112_LOCUS23160</name>
    <name evidence="5" type="ORF">RMAR00112_LOCUS23163</name>
    <name evidence="6" type="ORF">RMAR00112_LOCUS23165</name>
    <name evidence="7" type="ORF">RMAR00112_LOCUS23168</name>
</gene>
<keyword evidence="2" id="KW-0812">Transmembrane</keyword>
<feature type="region of interest" description="Disordered" evidence="1">
    <location>
        <begin position="614"/>
        <end position="673"/>
    </location>
</feature>
<feature type="compositionally biased region" description="Polar residues" evidence="1">
    <location>
        <begin position="633"/>
        <end position="645"/>
    </location>
</feature>
<keyword evidence="2" id="KW-1133">Transmembrane helix</keyword>
<evidence type="ECO:0000256" key="3">
    <source>
        <dbReference type="SAM" id="SignalP"/>
    </source>
</evidence>
<dbReference type="EMBL" id="HBHW01029968">
    <property type="protein sequence ID" value="CAE0055133.1"/>
    <property type="molecule type" value="Transcribed_RNA"/>
</dbReference>
<dbReference type="EMBL" id="HBHW01029965">
    <property type="protein sequence ID" value="CAE0055130.1"/>
    <property type="molecule type" value="Transcribed_RNA"/>
</dbReference>
<evidence type="ECO:0000313" key="4">
    <source>
        <dbReference type="EMBL" id="CAE0055130.1"/>
    </source>
</evidence>
<accession>A0A7S3A114</accession>
<proteinExistence type="predicted"/>
<reference evidence="6" key="1">
    <citation type="submission" date="2021-01" db="EMBL/GenBank/DDBJ databases">
        <authorList>
            <person name="Corre E."/>
            <person name="Pelletier E."/>
            <person name="Niang G."/>
            <person name="Scheremetjew M."/>
            <person name="Finn R."/>
            <person name="Kale V."/>
            <person name="Holt S."/>
            <person name="Cochrane G."/>
            <person name="Meng A."/>
            <person name="Brown T."/>
            <person name="Cohen L."/>
        </authorList>
    </citation>
    <scope>NUCLEOTIDE SEQUENCE</scope>
    <source>
        <strain evidence="6">CCMP 769</strain>
    </source>
</reference>
<name>A0A7S3A114_9RHOD</name>
<sequence length="673" mass="74352">MPQKDFRLLNCFVALVVMSVAVLARSESDVVQHARIGPIPLWMKVIILHESGKLSNLDTKFSRSESIAVQQDDHIRAAMEAVLGQEKTLKCEGQNLILTSQAEYEIKEIRPGDDSSEKWFNIVEYLQGRAKTAVHGRVHVDADVLNSLITKATFPSEIFTLIISDYPIVKVDRGEATTDYCYSLGTELTDSSITFLSRTSWAALVDLRAKGCRAEYREQHPHAVAPNYALGLEHRPAIIAAWALTALKGLLIPELRSCEFPPENTAQERLQLNVYEFRDYSDDPIPPEVFHKAANLLERIVPAEVASSVERRKVPRASWETSPELLTGLVASLESETVLTSSKAFDELMRVLVRQDETEASTKTTRFHIFILSLKNSISSRMLLGGGRSLAAFHGGAIVLDGADSLASGTSTSTVARKSELLIRAVLLLGGNVAPDFDERSGFRRLHSHPINSSNIDVFHPINSVLASRRAWAVKKLEDAARISEKLNILREDFIGLSSDQKRLDDIVREVNDQNRALLSDLTPNGLYAQSLKLKQVAVNALAAASEISKAADTRTRCDNTSSPLRYLLAIERTPGMPLWSHHYVAGFVLFVLTAFAVAACVCVPRLMGTQGSMRHHPVGVHVSRKLPEARSSRSPTASTISKRASANVPRRQRAGAAEEQRKSSHTFKRMSV</sequence>
<dbReference type="EMBL" id="HBHW01029970">
    <property type="protein sequence ID" value="CAE0055135.1"/>
    <property type="molecule type" value="Transcribed_RNA"/>
</dbReference>
<keyword evidence="3" id="KW-0732">Signal</keyword>
<feature type="signal peptide" evidence="3">
    <location>
        <begin position="1"/>
        <end position="26"/>
    </location>
</feature>
<feature type="compositionally biased region" description="Basic residues" evidence="1">
    <location>
        <begin position="664"/>
        <end position="673"/>
    </location>
</feature>
<dbReference type="AlphaFoldDB" id="A0A7S3A114"/>
<keyword evidence="2" id="KW-0472">Membrane</keyword>
<evidence type="ECO:0000313" key="7">
    <source>
        <dbReference type="EMBL" id="CAE0055138.1"/>
    </source>
</evidence>
<evidence type="ECO:0000313" key="5">
    <source>
        <dbReference type="EMBL" id="CAE0055133.1"/>
    </source>
</evidence>
<feature type="compositionally biased region" description="Basic residues" evidence="1">
    <location>
        <begin position="614"/>
        <end position="625"/>
    </location>
</feature>
<evidence type="ECO:0000256" key="2">
    <source>
        <dbReference type="SAM" id="Phobius"/>
    </source>
</evidence>
<feature type="chain" id="PRO_5036212067" evidence="3">
    <location>
        <begin position="27"/>
        <end position="673"/>
    </location>
</feature>
<evidence type="ECO:0000256" key="1">
    <source>
        <dbReference type="SAM" id="MobiDB-lite"/>
    </source>
</evidence>
<feature type="transmembrane region" description="Helical" evidence="2">
    <location>
        <begin position="584"/>
        <end position="605"/>
    </location>
</feature>
<evidence type="ECO:0000313" key="6">
    <source>
        <dbReference type="EMBL" id="CAE0055135.1"/>
    </source>
</evidence>
<protein>
    <submittedName>
        <fullName evidence="6">Uncharacterized protein</fullName>
    </submittedName>
</protein>
<organism evidence="6">
    <name type="scientific">Rhodosorus marinus</name>
    <dbReference type="NCBI Taxonomy" id="101924"/>
    <lineage>
        <taxon>Eukaryota</taxon>
        <taxon>Rhodophyta</taxon>
        <taxon>Stylonematophyceae</taxon>
        <taxon>Stylonematales</taxon>
        <taxon>Stylonemataceae</taxon>
        <taxon>Rhodosorus</taxon>
    </lineage>
</organism>
<dbReference type="EMBL" id="HBHW01029973">
    <property type="protein sequence ID" value="CAE0055138.1"/>
    <property type="molecule type" value="Transcribed_RNA"/>
</dbReference>